<dbReference type="Gene3D" id="3.40.50.1820">
    <property type="entry name" value="alpha/beta hydrolase"/>
    <property type="match status" value="1"/>
</dbReference>
<dbReference type="AlphaFoldDB" id="A0A6J7FUV8"/>
<evidence type="ECO:0000259" key="1">
    <source>
        <dbReference type="Pfam" id="PF12697"/>
    </source>
</evidence>
<protein>
    <submittedName>
        <fullName evidence="2">Unannotated protein</fullName>
    </submittedName>
</protein>
<gene>
    <name evidence="2" type="ORF">UFOPK3543_00767</name>
</gene>
<dbReference type="PANTHER" id="PTHR43689:SF8">
    <property type="entry name" value="ALPHA_BETA-HYDROLASES SUPERFAMILY PROTEIN"/>
    <property type="match status" value="1"/>
</dbReference>
<dbReference type="SUPFAM" id="SSF53474">
    <property type="entry name" value="alpha/beta-Hydrolases"/>
    <property type="match status" value="1"/>
</dbReference>
<accession>A0A6J7FUV8</accession>
<dbReference type="InterPro" id="IPR000073">
    <property type="entry name" value="AB_hydrolase_1"/>
</dbReference>
<evidence type="ECO:0000313" key="2">
    <source>
        <dbReference type="EMBL" id="CAB4899261.1"/>
    </source>
</evidence>
<feature type="domain" description="AB hydrolase-1" evidence="1">
    <location>
        <begin position="35"/>
        <end position="260"/>
    </location>
</feature>
<sequence>MWRDTVRTSNDGVVSIHSLRGVPVEVHERGSGAIVVFVHGEDGLLFSGPLIAGIAHGASVRSIVLPGWGHEPWPAHITGVDDLAIVLLDYLVSLPGPVVLVGVSLGAWVVAEALVRGAANVRAAVLVAPVGIKVRGRTDRDYLDLYAAPAGEIARAMHASTPVVDRTMLAAVEFDELARAQHATTRYVWKPYFHDPKLRRRLDRVLVPVSIIYGATDRFVYDADEFYTAYANAFVPPARVVRVADAAHRVDEECPRAIIDEIQRLVAEGLA</sequence>
<organism evidence="2">
    <name type="scientific">freshwater metagenome</name>
    <dbReference type="NCBI Taxonomy" id="449393"/>
    <lineage>
        <taxon>unclassified sequences</taxon>
        <taxon>metagenomes</taxon>
        <taxon>ecological metagenomes</taxon>
    </lineage>
</organism>
<dbReference type="EMBL" id="CAFBMH010000018">
    <property type="protein sequence ID" value="CAB4899261.1"/>
    <property type="molecule type" value="Genomic_DNA"/>
</dbReference>
<proteinExistence type="predicted"/>
<dbReference type="Pfam" id="PF12697">
    <property type="entry name" value="Abhydrolase_6"/>
    <property type="match status" value="1"/>
</dbReference>
<dbReference type="PANTHER" id="PTHR43689">
    <property type="entry name" value="HYDROLASE"/>
    <property type="match status" value="1"/>
</dbReference>
<dbReference type="InterPro" id="IPR029058">
    <property type="entry name" value="AB_hydrolase_fold"/>
</dbReference>
<name>A0A6J7FUV8_9ZZZZ</name>
<reference evidence="2" key="1">
    <citation type="submission" date="2020-05" db="EMBL/GenBank/DDBJ databases">
        <authorList>
            <person name="Chiriac C."/>
            <person name="Salcher M."/>
            <person name="Ghai R."/>
            <person name="Kavagutti S V."/>
        </authorList>
    </citation>
    <scope>NUCLEOTIDE SEQUENCE</scope>
</reference>